<dbReference type="GO" id="GO:0005737">
    <property type="term" value="C:cytoplasm"/>
    <property type="evidence" value="ECO:0007669"/>
    <property type="project" value="TreeGrafter"/>
</dbReference>
<feature type="site" description="Contributes to redox potential value" evidence="6">
    <location>
        <position position="32"/>
    </location>
</feature>
<evidence type="ECO:0000256" key="7">
    <source>
        <dbReference type="PIRSR" id="PIRSR000077-4"/>
    </source>
</evidence>
<feature type="active site" description="Nucleophile" evidence="6">
    <location>
        <position position="33"/>
    </location>
</feature>
<keyword evidence="4 7" id="KW-0676">Redox-active center</keyword>
<dbReference type="InterPro" id="IPR013766">
    <property type="entry name" value="Thioredoxin_domain"/>
</dbReference>
<dbReference type="GO" id="GO:0015035">
    <property type="term" value="F:protein-disulfide reductase activity"/>
    <property type="evidence" value="ECO:0007669"/>
    <property type="project" value="InterPro"/>
</dbReference>
<dbReference type="PRINTS" id="PR00421">
    <property type="entry name" value="THIOREDOXIN"/>
</dbReference>
<dbReference type="InterPro" id="IPR036249">
    <property type="entry name" value="Thioredoxin-like_sf"/>
</dbReference>
<evidence type="ECO:0000256" key="2">
    <source>
        <dbReference type="ARBA" id="ARBA00022982"/>
    </source>
</evidence>
<keyword evidence="3 7" id="KW-1015">Disulfide bond</keyword>
<dbReference type="PROSITE" id="PS51352">
    <property type="entry name" value="THIOREDOXIN_2"/>
    <property type="match status" value="1"/>
</dbReference>
<dbReference type="EMBL" id="GHBP01007428">
    <property type="protein sequence ID" value="NDJ94258.1"/>
    <property type="molecule type" value="Transcribed_RNA"/>
</dbReference>
<evidence type="ECO:0000259" key="8">
    <source>
        <dbReference type="PROSITE" id="PS51352"/>
    </source>
</evidence>
<comment type="similarity">
    <text evidence="5">Belongs to the thioredoxin family.</text>
</comment>
<dbReference type="PIRSF" id="PIRSF000077">
    <property type="entry name" value="Thioredoxin"/>
    <property type="match status" value="1"/>
</dbReference>
<dbReference type="InterPro" id="IPR005746">
    <property type="entry name" value="Thioredoxin"/>
</dbReference>
<dbReference type="PROSITE" id="PS00194">
    <property type="entry name" value="THIOREDOXIN_1"/>
    <property type="match status" value="1"/>
</dbReference>
<evidence type="ECO:0000256" key="4">
    <source>
        <dbReference type="ARBA" id="ARBA00023284"/>
    </source>
</evidence>
<dbReference type="SUPFAM" id="SSF52833">
    <property type="entry name" value="Thioredoxin-like"/>
    <property type="match status" value="1"/>
</dbReference>
<proteinExistence type="inferred from homology"/>
<evidence type="ECO:0000256" key="6">
    <source>
        <dbReference type="PIRSR" id="PIRSR000077-1"/>
    </source>
</evidence>
<dbReference type="Gene3D" id="3.40.30.10">
    <property type="entry name" value="Glutaredoxin"/>
    <property type="match status" value="1"/>
</dbReference>
<feature type="active site" description="Nucleophile" evidence="6">
    <location>
        <position position="30"/>
    </location>
</feature>
<dbReference type="CDD" id="cd02947">
    <property type="entry name" value="TRX_family"/>
    <property type="match status" value="1"/>
</dbReference>
<dbReference type="NCBIfam" id="TIGR01068">
    <property type="entry name" value="thioredoxin"/>
    <property type="match status" value="1"/>
</dbReference>
<organism evidence="9">
    <name type="scientific">Henneguya salminicola</name>
    <name type="common">Myxosporean</name>
    <dbReference type="NCBI Taxonomy" id="69463"/>
    <lineage>
        <taxon>Eukaryota</taxon>
        <taxon>Metazoa</taxon>
        <taxon>Cnidaria</taxon>
        <taxon>Myxozoa</taxon>
        <taxon>Myxosporea</taxon>
        <taxon>Bivalvulida</taxon>
        <taxon>Platysporina</taxon>
        <taxon>Myxobolidae</taxon>
        <taxon>Henneguya</taxon>
    </lineage>
</organism>
<keyword evidence="1" id="KW-0813">Transport</keyword>
<accession>A0A6G3MJM4</accession>
<feature type="site" description="Deprotonates C-terminal active site Cys" evidence="6">
    <location>
        <position position="24"/>
    </location>
</feature>
<reference evidence="9" key="1">
    <citation type="submission" date="2018-11" db="EMBL/GenBank/DDBJ databases">
        <title>Henneguya salminicola genome and transcriptome.</title>
        <authorList>
            <person name="Yahalomi D."/>
            <person name="Atkinson S.D."/>
            <person name="Neuhof M."/>
            <person name="Chang E.S."/>
            <person name="Philippe H."/>
            <person name="Cartwright P."/>
            <person name="Bartholomew J.L."/>
            <person name="Huchon D."/>
        </authorList>
    </citation>
    <scope>NUCLEOTIDE SEQUENCE</scope>
    <source>
        <strain evidence="9">Hz1</strain>
        <tissue evidence="9">Whole</tissue>
    </source>
</reference>
<keyword evidence="2" id="KW-0249">Electron transport</keyword>
<evidence type="ECO:0000256" key="3">
    <source>
        <dbReference type="ARBA" id="ARBA00023157"/>
    </source>
</evidence>
<evidence type="ECO:0000256" key="5">
    <source>
        <dbReference type="PIRNR" id="PIRNR000077"/>
    </source>
</evidence>
<dbReference type="PANTHER" id="PTHR45663">
    <property type="entry name" value="GEO12009P1"/>
    <property type="match status" value="1"/>
</dbReference>
<protein>
    <recommendedName>
        <fullName evidence="5">Thioredoxin</fullName>
    </recommendedName>
</protein>
<evidence type="ECO:0000256" key="1">
    <source>
        <dbReference type="ARBA" id="ARBA00022448"/>
    </source>
</evidence>
<dbReference type="InterPro" id="IPR017937">
    <property type="entry name" value="Thioredoxin_CS"/>
</dbReference>
<sequence>MVELITEQQFDSFLEINEKLLVVDVFAEWCGPCKKLSVVLDSLNTELKEKVKFVKIDADNNPGFMEKFSIQALPTVIVFKDGKEIDKVVGFSPDKLKSIIQKAL</sequence>
<feature type="site" description="Contributes to redox potential value" evidence="6">
    <location>
        <position position="31"/>
    </location>
</feature>
<name>A0A6G3MJM4_HENSL</name>
<dbReference type="Pfam" id="PF00085">
    <property type="entry name" value="Thioredoxin"/>
    <property type="match status" value="1"/>
</dbReference>
<feature type="domain" description="Thioredoxin" evidence="8">
    <location>
        <begin position="1"/>
        <end position="104"/>
    </location>
</feature>
<feature type="disulfide bond" description="Redox-active" evidence="7">
    <location>
        <begin position="30"/>
        <end position="33"/>
    </location>
</feature>
<evidence type="ECO:0000313" key="9">
    <source>
        <dbReference type="EMBL" id="NDJ94258.1"/>
    </source>
</evidence>
<dbReference type="AlphaFoldDB" id="A0A6G3MJM4"/>
<dbReference type="PANTHER" id="PTHR45663:SF11">
    <property type="entry name" value="GEO12009P1"/>
    <property type="match status" value="1"/>
</dbReference>